<comment type="caution">
    <text evidence="9">The sequence shown here is derived from an EMBL/GenBank/DDBJ whole genome shotgun (WGS) entry which is preliminary data.</text>
</comment>
<dbReference type="PROSITE" id="PS00198">
    <property type="entry name" value="4FE4S_FER_1"/>
    <property type="match status" value="2"/>
</dbReference>
<feature type="transmembrane region" description="Helical" evidence="7">
    <location>
        <begin position="119"/>
        <end position="137"/>
    </location>
</feature>
<evidence type="ECO:0000313" key="10">
    <source>
        <dbReference type="Proteomes" id="UP001154312"/>
    </source>
</evidence>
<dbReference type="PROSITE" id="PS51379">
    <property type="entry name" value="4FE4S_FER_2"/>
    <property type="match status" value="2"/>
</dbReference>
<keyword evidence="7" id="KW-1133">Transmembrane helix</keyword>
<dbReference type="InterPro" id="IPR051684">
    <property type="entry name" value="Electron_Trans/Redox"/>
</dbReference>
<dbReference type="GO" id="GO:0005886">
    <property type="term" value="C:plasma membrane"/>
    <property type="evidence" value="ECO:0007669"/>
    <property type="project" value="TreeGrafter"/>
</dbReference>
<accession>A0A9X4H7F2</accession>
<evidence type="ECO:0000256" key="7">
    <source>
        <dbReference type="SAM" id="Phobius"/>
    </source>
</evidence>
<keyword evidence="7" id="KW-0812">Transmembrane</keyword>
<feature type="transmembrane region" description="Helical" evidence="7">
    <location>
        <begin position="199"/>
        <end position="219"/>
    </location>
</feature>
<evidence type="ECO:0000313" key="9">
    <source>
        <dbReference type="EMBL" id="MDF9409434.1"/>
    </source>
</evidence>
<dbReference type="PANTHER" id="PTHR30176:SF3">
    <property type="entry name" value="FERREDOXIN-TYPE PROTEIN NAPH"/>
    <property type="match status" value="1"/>
</dbReference>
<dbReference type="PANTHER" id="PTHR30176">
    <property type="entry name" value="FERREDOXIN-TYPE PROTEIN NAPH"/>
    <property type="match status" value="1"/>
</dbReference>
<evidence type="ECO:0000256" key="2">
    <source>
        <dbReference type="ARBA" id="ARBA00022485"/>
    </source>
</evidence>
<dbReference type="GO" id="GO:0046872">
    <property type="term" value="F:metal ion binding"/>
    <property type="evidence" value="ECO:0007669"/>
    <property type="project" value="UniProtKB-KW"/>
</dbReference>
<keyword evidence="5" id="KW-0408">Iron</keyword>
<feature type="transmembrane region" description="Helical" evidence="7">
    <location>
        <begin position="173"/>
        <end position="194"/>
    </location>
</feature>
<protein>
    <submittedName>
        <fullName evidence="9">4Fe-4S binding protein</fullName>
    </submittedName>
</protein>
<feature type="transmembrane region" description="Helical" evidence="7">
    <location>
        <begin position="72"/>
        <end position="98"/>
    </location>
</feature>
<dbReference type="InterPro" id="IPR017896">
    <property type="entry name" value="4Fe4S_Fe-S-bd"/>
</dbReference>
<evidence type="ECO:0000256" key="4">
    <source>
        <dbReference type="ARBA" id="ARBA00022982"/>
    </source>
</evidence>
<dbReference type="SUPFAM" id="SSF54862">
    <property type="entry name" value="4Fe-4S ferredoxins"/>
    <property type="match status" value="1"/>
</dbReference>
<feature type="domain" description="4Fe-4S ferredoxin-type" evidence="8">
    <location>
        <begin position="251"/>
        <end position="272"/>
    </location>
</feature>
<gene>
    <name evidence="9" type="ORF">L7E55_13895</name>
</gene>
<evidence type="ECO:0000256" key="5">
    <source>
        <dbReference type="ARBA" id="ARBA00023004"/>
    </source>
</evidence>
<feature type="domain" description="4Fe-4S ferredoxin-type" evidence="8">
    <location>
        <begin position="219"/>
        <end position="248"/>
    </location>
</feature>
<organism evidence="9 10">
    <name type="scientific">Pelotomaculum isophthalicicum JI</name>
    <dbReference type="NCBI Taxonomy" id="947010"/>
    <lineage>
        <taxon>Bacteria</taxon>
        <taxon>Bacillati</taxon>
        <taxon>Bacillota</taxon>
        <taxon>Clostridia</taxon>
        <taxon>Eubacteriales</taxon>
        <taxon>Desulfotomaculaceae</taxon>
        <taxon>Pelotomaculum</taxon>
    </lineage>
</organism>
<name>A0A9X4H7F2_9FIRM</name>
<keyword evidence="4" id="KW-0249">Electron transport</keyword>
<dbReference type="Pfam" id="PF12801">
    <property type="entry name" value="Fer4_5"/>
    <property type="match status" value="3"/>
</dbReference>
<keyword evidence="3" id="KW-0479">Metal-binding</keyword>
<dbReference type="GO" id="GO:0051539">
    <property type="term" value="F:4 iron, 4 sulfur cluster binding"/>
    <property type="evidence" value="ECO:0007669"/>
    <property type="project" value="UniProtKB-KW"/>
</dbReference>
<evidence type="ECO:0000259" key="8">
    <source>
        <dbReference type="PROSITE" id="PS51379"/>
    </source>
</evidence>
<keyword evidence="6" id="KW-0411">Iron-sulfur</keyword>
<keyword evidence="1" id="KW-0813">Transport</keyword>
<dbReference type="Gene3D" id="3.30.70.20">
    <property type="match status" value="1"/>
</dbReference>
<dbReference type="EMBL" id="JAKOAV010000031">
    <property type="protein sequence ID" value="MDF9409434.1"/>
    <property type="molecule type" value="Genomic_DNA"/>
</dbReference>
<dbReference type="Proteomes" id="UP001154312">
    <property type="component" value="Unassembled WGS sequence"/>
</dbReference>
<sequence length="284" mass="31419">MVSIKRRLVQLAAAFAFNSHVAGFFRGTIYRGNLKQVCLPVLNCYSCPGAIGSCPVGSLQAVASLSTFYFSFYVTGFLALVGVFTGRLACGWLCPFGLIQELLYRIPSPKYLLPDWTRFVKYFILVIPVLLLPPMFAGDINPGTPFFCKWLCPAGTLEAAIPLSVTNSGIRGALGWLFTWRISWLAAILIFVILIKRGFCLVLCPLGAFYSLFNGISFLKISRDPERCNTCGKCAVICPLRLPERTMNHPECTRCLKCVHNCPTGALKWRLQITEGCASVHVKN</sequence>
<keyword evidence="10" id="KW-1185">Reference proteome</keyword>
<evidence type="ECO:0000256" key="3">
    <source>
        <dbReference type="ARBA" id="ARBA00022723"/>
    </source>
</evidence>
<reference evidence="9" key="1">
    <citation type="submission" date="2022-02" db="EMBL/GenBank/DDBJ databases">
        <authorList>
            <person name="Leng L."/>
        </authorList>
    </citation>
    <scope>NUCLEOTIDE SEQUENCE</scope>
    <source>
        <strain evidence="9">JI</strain>
    </source>
</reference>
<keyword evidence="2" id="KW-0004">4Fe-4S</keyword>
<dbReference type="InterPro" id="IPR017900">
    <property type="entry name" value="4Fe4S_Fe_S_CS"/>
</dbReference>
<keyword evidence="7" id="KW-0472">Membrane</keyword>
<evidence type="ECO:0000256" key="6">
    <source>
        <dbReference type="ARBA" id="ARBA00023014"/>
    </source>
</evidence>
<evidence type="ECO:0000256" key="1">
    <source>
        <dbReference type="ARBA" id="ARBA00022448"/>
    </source>
</evidence>
<dbReference type="AlphaFoldDB" id="A0A9X4H7F2"/>
<proteinExistence type="predicted"/>
<dbReference type="RefSeq" id="WP_277444900.1">
    <property type="nucleotide sequence ID" value="NZ_JAKOAV010000031.1"/>
</dbReference>